<name>A0AB73HBY3_PEDPE</name>
<evidence type="ECO:0000256" key="1">
    <source>
        <dbReference type="ARBA" id="ARBA00004370"/>
    </source>
</evidence>
<feature type="domain" description="Beta-lactamase-related" evidence="3">
    <location>
        <begin position="70"/>
        <end position="350"/>
    </location>
</feature>
<dbReference type="AlphaFoldDB" id="A0AB73HBY3"/>
<dbReference type="SUPFAM" id="SSF56601">
    <property type="entry name" value="beta-lactamase/transpeptidase-like"/>
    <property type="match status" value="1"/>
</dbReference>
<protein>
    <submittedName>
        <fullName evidence="4">Beta-lactamase family protein</fullName>
    </submittedName>
</protein>
<dbReference type="Pfam" id="PF00144">
    <property type="entry name" value="Beta-lactamase"/>
    <property type="match status" value="1"/>
</dbReference>
<comment type="caution">
    <text evidence="4">The sequence shown here is derived from an EMBL/GenBank/DDBJ whole genome shotgun (WGS) entry which is preliminary data.</text>
</comment>
<dbReference type="GO" id="GO:0016020">
    <property type="term" value="C:membrane"/>
    <property type="evidence" value="ECO:0007669"/>
    <property type="project" value="UniProtKB-SubCell"/>
</dbReference>
<organism evidence="4 5">
    <name type="scientific">Pediococcus pentosaceus</name>
    <dbReference type="NCBI Taxonomy" id="1255"/>
    <lineage>
        <taxon>Bacteria</taxon>
        <taxon>Bacillati</taxon>
        <taxon>Bacillota</taxon>
        <taxon>Bacilli</taxon>
        <taxon>Lactobacillales</taxon>
        <taxon>Lactobacillaceae</taxon>
        <taxon>Pediococcus</taxon>
    </lineage>
</organism>
<dbReference type="PANTHER" id="PTHR46825:SF11">
    <property type="entry name" value="PENICILLIN-BINDING PROTEIN 4"/>
    <property type="match status" value="1"/>
</dbReference>
<dbReference type="InterPro" id="IPR001466">
    <property type="entry name" value="Beta-lactam-related"/>
</dbReference>
<dbReference type="Gene3D" id="3.40.710.10">
    <property type="entry name" value="DD-peptidase/beta-lactamase superfamily"/>
    <property type="match status" value="1"/>
</dbReference>
<evidence type="ECO:0000256" key="2">
    <source>
        <dbReference type="ARBA" id="ARBA00023136"/>
    </source>
</evidence>
<comment type="subcellular location">
    <subcellularLocation>
        <location evidence="1">Membrane</location>
    </subcellularLocation>
</comment>
<dbReference type="EMBL" id="JADOFP010000001">
    <property type="protein sequence ID" value="MBF7113992.1"/>
    <property type="molecule type" value="Genomic_DNA"/>
</dbReference>
<dbReference type="InterPro" id="IPR012338">
    <property type="entry name" value="Beta-lactam/transpept-like"/>
</dbReference>
<dbReference type="Proteomes" id="UP001194632">
    <property type="component" value="Unassembled WGS sequence"/>
</dbReference>
<sequence>MKFLNFKKYIIIFFFILICSVGAVIFKNRTTQTIKPTISSNTRVGIPVVKKSKYKGVLKKKFKRVRFSGTAILIKNNKIVDSYTSDWANINSKNTLSTSYEIDSLQKVLTAGLVMMQVNKGTMKLTDKVNKFIPELPGAKDITIRDLLDMSSGLTLKKMSFSGNDLSSTELLDDVVDNVKYDPIARKNKKWSYQPVNFVILSEILEEITGESYKQLFNQTYIKKLGLKQTKFAYENNERINCASGYMVKNDSEKVEQKPNGATIHSELGTGQVYMSAPDYYKVLSNLLNGKILGKNNATKLYLPSKAKYQAGLYTSNKPFYRFANGYGYGFEDHVRISQDGKEAVVVFSNQKRIGRNDLKMKVDQLSNEFLGEK</sequence>
<keyword evidence="2" id="KW-0472">Membrane</keyword>
<gene>
    <name evidence="4" type="ORF">ITQ90_00285</name>
</gene>
<evidence type="ECO:0000313" key="4">
    <source>
        <dbReference type="EMBL" id="MBF7113992.1"/>
    </source>
</evidence>
<dbReference type="RefSeq" id="WP_195749096.1">
    <property type="nucleotide sequence ID" value="NZ_CP197205.1"/>
</dbReference>
<reference evidence="4" key="1">
    <citation type="submission" date="2020-11" db="EMBL/GenBank/DDBJ databases">
        <title>Antibiotic susceptibility profiles of Pediococcus pentosaceus from various origins and their implications for the safety assessment of strains with food-technology applications.</title>
        <authorList>
            <person name="Shani N."/>
            <person name="Oberhaensli S."/>
            <person name="Arias E."/>
        </authorList>
    </citation>
    <scope>NUCLEOTIDE SEQUENCE</scope>
    <source>
        <strain evidence="4">FAM 24207</strain>
    </source>
</reference>
<evidence type="ECO:0000313" key="5">
    <source>
        <dbReference type="Proteomes" id="UP001194632"/>
    </source>
</evidence>
<accession>A0AB73HBY3</accession>
<dbReference type="InterPro" id="IPR050491">
    <property type="entry name" value="AmpC-like"/>
</dbReference>
<proteinExistence type="predicted"/>
<dbReference type="PANTHER" id="PTHR46825">
    <property type="entry name" value="D-ALANYL-D-ALANINE-CARBOXYPEPTIDASE/ENDOPEPTIDASE AMPH"/>
    <property type="match status" value="1"/>
</dbReference>
<evidence type="ECO:0000259" key="3">
    <source>
        <dbReference type="Pfam" id="PF00144"/>
    </source>
</evidence>